<proteinExistence type="predicted"/>
<gene>
    <name evidence="1" type="ORF">SAMN02745176_00580</name>
</gene>
<dbReference type="Gene3D" id="3.40.50.2000">
    <property type="entry name" value="Glycogen Phosphorylase B"/>
    <property type="match status" value="1"/>
</dbReference>
<reference evidence="1 2" key="1">
    <citation type="submission" date="2016-11" db="EMBL/GenBank/DDBJ databases">
        <authorList>
            <person name="Jaros S."/>
            <person name="Januszkiewicz K."/>
            <person name="Wedrychowicz H."/>
        </authorList>
    </citation>
    <scope>NUCLEOTIDE SEQUENCE [LARGE SCALE GENOMIC DNA]</scope>
    <source>
        <strain evidence="1 2">DSM 19022</strain>
    </source>
</reference>
<name>A0A1M6BX18_9FIRM</name>
<organism evidence="1 2">
    <name type="scientific">Lutispora thermophila DSM 19022</name>
    <dbReference type="NCBI Taxonomy" id="1122184"/>
    <lineage>
        <taxon>Bacteria</taxon>
        <taxon>Bacillati</taxon>
        <taxon>Bacillota</taxon>
        <taxon>Clostridia</taxon>
        <taxon>Lutisporales</taxon>
        <taxon>Lutisporaceae</taxon>
        <taxon>Lutispora</taxon>
    </lineage>
</organism>
<dbReference type="SUPFAM" id="SSF53756">
    <property type="entry name" value="UDP-Glycosyltransferase/glycogen phosphorylase"/>
    <property type="match status" value="1"/>
</dbReference>
<sequence length="72" mass="8285">MVFNFLLISDNLFLPMQKQANFIYPTADEIIAVSDTYKNRALKVNNKTKKAYSIYLGTDLSTFDMLAETNRI</sequence>
<evidence type="ECO:0000313" key="2">
    <source>
        <dbReference type="Proteomes" id="UP000184442"/>
    </source>
</evidence>
<dbReference type="EMBL" id="FQZS01000004">
    <property type="protein sequence ID" value="SHI53286.1"/>
    <property type="molecule type" value="Genomic_DNA"/>
</dbReference>
<dbReference type="RefSeq" id="WP_073024331.1">
    <property type="nucleotide sequence ID" value="NZ_FQZS01000004.1"/>
</dbReference>
<dbReference type="Proteomes" id="UP000184442">
    <property type="component" value="Unassembled WGS sequence"/>
</dbReference>
<evidence type="ECO:0000313" key="1">
    <source>
        <dbReference type="EMBL" id="SHI53286.1"/>
    </source>
</evidence>
<accession>A0A1M6BX18</accession>
<keyword evidence="2" id="KW-1185">Reference proteome</keyword>
<protein>
    <submittedName>
        <fullName evidence="1">Uncharacterized protein</fullName>
    </submittedName>
</protein>
<dbReference type="STRING" id="1122184.SAMN02745176_00580"/>
<dbReference type="AlphaFoldDB" id="A0A1M6BX18"/>
<dbReference type="OrthoDB" id="9802525at2"/>